<accession>A0ABY7YB89</accession>
<gene>
    <name evidence="3" type="ORF">K6978_17575</name>
</gene>
<sequence length="372" mass="43075">MCSNCGHRCGSRYDKRLCRARDLRAAGWMLFVEFERWRVDCPGCGGVHVERLDWLAKNPRYTERFALHVGNLCRSMTHKAVAELERLHDSTVKELSTLYMAEQVRRAGTPAPRAIGIDEIAIHKGHDYRVVVSDLERGRPIWFGGSGRTEADIDQFFAELGPKRSAGIDVAVMDMWRPFRNSVGKNAANASIVFDKFHIMRHLSDALDQVRRDEYKRLQGQDRSYIKGQRYTLLSNRENLTLDGRKALAKLLAANKRLNTAYLLKESFGQLWSYRTERGAREFFERWKQSLRWQRLAPYQTFVGMIERHWDGIAAYCRPENKVSLGLVEGLNNKIRVIQRSAYGYRDEEFLRLKIIASFLPALPENARLHPQ</sequence>
<dbReference type="NCBIfam" id="NF033550">
    <property type="entry name" value="transpos_ISL3"/>
    <property type="match status" value="1"/>
</dbReference>
<dbReference type="Proteomes" id="UP001214201">
    <property type="component" value="Chromosome"/>
</dbReference>
<evidence type="ECO:0000313" key="4">
    <source>
        <dbReference type="Proteomes" id="UP001214201"/>
    </source>
</evidence>
<evidence type="ECO:0000259" key="2">
    <source>
        <dbReference type="Pfam" id="PF13542"/>
    </source>
</evidence>
<dbReference type="InterPro" id="IPR047951">
    <property type="entry name" value="Transpos_ISL3"/>
</dbReference>
<dbReference type="Pfam" id="PF13542">
    <property type="entry name" value="HTH_Tnp_ISL3"/>
    <property type="match status" value="1"/>
</dbReference>
<dbReference type="Pfam" id="PF01610">
    <property type="entry name" value="DDE_Tnp_ISL3"/>
    <property type="match status" value="1"/>
</dbReference>
<protein>
    <submittedName>
        <fullName evidence="3">ISL3 family transposase</fullName>
    </submittedName>
</protein>
<dbReference type="PANTHER" id="PTHR33498">
    <property type="entry name" value="TRANSPOSASE FOR INSERTION SEQUENCE ELEMENT IS1557"/>
    <property type="match status" value="1"/>
</dbReference>
<name>A0ABY7YB89_9XANT</name>
<dbReference type="InterPro" id="IPR032877">
    <property type="entry name" value="Transposase_HTH"/>
</dbReference>
<proteinExistence type="predicted"/>
<keyword evidence="4" id="KW-1185">Reference proteome</keyword>
<dbReference type="EMBL" id="CP082214">
    <property type="protein sequence ID" value="WDM71145.1"/>
    <property type="molecule type" value="Genomic_DNA"/>
</dbReference>
<dbReference type="PANTHER" id="PTHR33498:SF1">
    <property type="entry name" value="TRANSPOSASE FOR INSERTION SEQUENCE ELEMENT IS1557"/>
    <property type="match status" value="1"/>
</dbReference>
<dbReference type="InterPro" id="IPR002560">
    <property type="entry name" value="Transposase_DDE"/>
</dbReference>
<evidence type="ECO:0000313" key="3">
    <source>
        <dbReference type="EMBL" id="WDM71145.1"/>
    </source>
</evidence>
<feature type="domain" description="Transposase IS204/IS1001/IS1096/IS1165 DDE" evidence="1">
    <location>
        <begin position="115"/>
        <end position="355"/>
    </location>
</feature>
<evidence type="ECO:0000259" key="1">
    <source>
        <dbReference type="Pfam" id="PF01610"/>
    </source>
</evidence>
<reference evidence="3 4" key="1">
    <citation type="submission" date="2021-08" db="EMBL/GenBank/DDBJ databases">
        <title>Genome sequences of Xanthomonas cucurbitae isolates from 5 Midwestern US states.</title>
        <authorList>
            <person name="Hind S.R."/>
        </authorList>
    </citation>
    <scope>NUCLEOTIDE SEQUENCE [LARGE SCALE GENOMIC DNA]</scope>
    <source>
        <strain evidence="3 4">OH_261</strain>
    </source>
</reference>
<feature type="domain" description="Transposase IS204/IS1001/IS1096/IS1165 helix-turn-helix" evidence="2">
    <location>
        <begin position="50"/>
        <end position="93"/>
    </location>
</feature>
<organism evidence="3 4">
    <name type="scientific">Xanthomonas cucurbitae</name>
    <dbReference type="NCBI Taxonomy" id="56453"/>
    <lineage>
        <taxon>Bacteria</taxon>
        <taxon>Pseudomonadati</taxon>
        <taxon>Pseudomonadota</taxon>
        <taxon>Gammaproteobacteria</taxon>
        <taxon>Lysobacterales</taxon>
        <taxon>Lysobacteraceae</taxon>
        <taxon>Xanthomonas</taxon>
    </lineage>
</organism>
<dbReference type="RefSeq" id="WP_274396583.1">
    <property type="nucleotide sequence ID" value="NZ_CP082213.1"/>
</dbReference>